<keyword evidence="1" id="KW-0805">Transcription regulation</keyword>
<keyword evidence="2" id="KW-0238">DNA-binding</keyword>
<dbReference type="GO" id="GO:0003677">
    <property type="term" value="F:DNA binding"/>
    <property type="evidence" value="ECO:0007669"/>
    <property type="project" value="UniProtKB-KW"/>
</dbReference>
<dbReference type="AlphaFoldDB" id="A0A7K0DU99"/>
<evidence type="ECO:0000313" key="5">
    <source>
        <dbReference type="EMBL" id="MQY28404.1"/>
    </source>
</evidence>
<evidence type="ECO:0000259" key="4">
    <source>
        <dbReference type="PROSITE" id="PS51118"/>
    </source>
</evidence>
<proteinExistence type="predicted"/>
<gene>
    <name evidence="5" type="ORF">NRB56_39880</name>
</gene>
<dbReference type="RefSeq" id="WP_319943245.1">
    <property type="nucleotide sequence ID" value="NZ_WEGI01000008.1"/>
</dbReference>
<dbReference type="Gene3D" id="1.10.10.10">
    <property type="entry name" value="Winged helix-like DNA-binding domain superfamily/Winged helix DNA-binding domain"/>
    <property type="match status" value="1"/>
</dbReference>
<keyword evidence="6" id="KW-1185">Reference proteome</keyword>
<dbReference type="InterPro" id="IPR036390">
    <property type="entry name" value="WH_DNA-bd_sf"/>
</dbReference>
<dbReference type="InterPro" id="IPR002577">
    <property type="entry name" value="HTH_HxlR"/>
</dbReference>
<evidence type="ECO:0000256" key="2">
    <source>
        <dbReference type="ARBA" id="ARBA00023125"/>
    </source>
</evidence>
<reference evidence="5 6" key="1">
    <citation type="submission" date="2019-10" db="EMBL/GenBank/DDBJ databases">
        <title>Nocardia macrotermitis sp. nov. and Nocardia aurantia sp. nov., isolated from the gut of fungus growing-termite Macrotermes natalensis.</title>
        <authorList>
            <person name="Benndorf R."/>
            <person name="Schwitalla J."/>
            <person name="Martin K."/>
            <person name="De Beer W."/>
            <person name="Kaster A.-K."/>
            <person name="Vollmers J."/>
            <person name="Poulsen M."/>
            <person name="Beemelmanns C."/>
        </authorList>
    </citation>
    <scope>NUCLEOTIDE SEQUENCE [LARGE SCALE GENOMIC DNA]</scope>
    <source>
        <strain evidence="5 6">RB56</strain>
    </source>
</reference>
<dbReference type="Pfam" id="PF01638">
    <property type="entry name" value="HxlR"/>
    <property type="match status" value="1"/>
</dbReference>
<keyword evidence="3" id="KW-0804">Transcription</keyword>
<dbReference type="InterPro" id="IPR036388">
    <property type="entry name" value="WH-like_DNA-bd_sf"/>
</dbReference>
<comment type="caution">
    <text evidence="5">The sequence shown here is derived from an EMBL/GenBank/DDBJ whole genome shotgun (WGS) entry which is preliminary data.</text>
</comment>
<sequence length="120" mass="13281">MSGSGEPGERAARAIALRVFAAVSTKWGLRVLEEIAGGRTRFRELHRAIDGISFRMLTLTLRELEHNGVLTRYDHHTANPRVDYALTEAGTQLLATVHGLCGWSRTHLDSLLTAPAHRPE</sequence>
<dbReference type="EMBL" id="WEGI01000008">
    <property type="protein sequence ID" value="MQY28404.1"/>
    <property type="molecule type" value="Genomic_DNA"/>
</dbReference>
<evidence type="ECO:0000256" key="3">
    <source>
        <dbReference type="ARBA" id="ARBA00023163"/>
    </source>
</evidence>
<organism evidence="5 6">
    <name type="scientific">Nocardia aurantia</name>
    <dbReference type="NCBI Taxonomy" id="2585199"/>
    <lineage>
        <taxon>Bacteria</taxon>
        <taxon>Bacillati</taxon>
        <taxon>Actinomycetota</taxon>
        <taxon>Actinomycetes</taxon>
        <taxon>Mycobacteriales</taxon>
        <taxon>Nocardiaceae</taxon>
        <taxon>Nocardia</taxon>
    </lineage>
</organism>
<dbReference type="PANTHER" id="PTHR33204:SF39">
    <property type="entry name" value="TRANSCRIPTIONAL REGULATORY PROTEIN"/>
    <property type="match status" value="1"/>
</dbReference>
<dbReference type="PROSITE" id="PS51118">
    <property type="entry name" value="HTH_HXLR"/>
    <property type="match status" value="1"/>
</dbReference>
<dbReference type="PANTHER" id="PTHR33204">
    <property type="entry name" value="TRANSCRIPTIONAL REGULATOR, MARR FAMILY"/>
    <property type="match status" value="1"/>
</dbReference>
<protein>
    <recommendedName>
        <fullName evidence="4">HTH hxlR-type domain-containing protein</fullName>
    </recommendedName>
</protein>
<evidence type="ECO:0000256" key="1">
    <source>
        <dbReference type="ARBA" id="ARBA00023015"/>
    </source>
</evidence>
<dbReference type="Proteomes" id="UP000431401">
    <property type="component" value="Unassembled WGS sequence"/>
</dbReference>
<name>A0A7K0DU99_9NOCA</name>
<feature type="domain" description="HTH hxlR-type" evidence="4">
    <location>
        <begin position="6"/>
        <end position="112"/>
    </location>
</feature>
<evidence type="ECO:0000313" key="6">
    <source>
        <dbReference type="Proteomes" id="UP000431401"/>
    </source>
</evidence>
<accession>A0A7K0DU99</accession>
<dbReference type="SUPFAM" id="SSF46785">
    <property type="entry name" value="Winged helix' DNA-binding domain"/>
    <property type="match status" value="1"/>
</dbReference>